<organism evidence="2 3">
    <name type="scientific">Sphaerobolus stellatus (strain SS14)</name>
    <dbReference type="NCBI Taxonomy" id="990650"/>
    <lineage>
        <taxon>Eukaryota</taxon>
        <taxon>Fungi</taxon>
        <taxon>Dikarya</taxon>
        <taxon>Basidiomycota</taxon>
        <taxon>Agaricomycotina</taxon>
        <taxon>Agaricomycetes</taxon>
        <taxon>Phallomycetidae</taxon>
        <taxon>Geastrales</taxon>
        <taxon>Sphaerobolaceae</taxon>
        <taxon>Sphaerobolus</taxon>
    </lineage>
</organism>
<evidence type="ECO:0000313" key="3">
    <source>
        <dbReference type="Proteomes" id="UP000054279"/>
    </source>
</evidence>
<dbReference type="EMBL" id="KN837121">
    <property type="protein sequence ID" value="KIJ43662.1"/>
    <property type="molecule type" value="Genomic_DNA"/>
</dbReference>
<dbReference type="AlphaFoldDB" id="A0A0C9VNP4"/>
<reference evidence="2 3" key="1">
    <citation type="submission" date="2014-06" db="EMBL/GenBank/DDBJ databases">
        <title>Evolutionary Origins and Diversification of the Mycorrhizal Mutualists.</title>
        <authorList>
            <consortium name="DOE Joint Genome Institute"/>
            <consortium name="Mycorrhizal Genomics Consortium"/>
            <person name="Kohler A."/>
            <person name="Kuo A."/>
            <person name="Nagy L.G."/>
            <person name="Floudas D."/>
            <person name="Copeland A."/>
            <person name="Barry K.W."/>
            <person name="Cichocki N."/>
            <person name="Veneault-Fourrey C."/>
            <person name="LaButti K."/>
            <person name="Lindquist E.A."/>
            <person name="Lipzen A."/>
            <person name="Lundell T."/>
            <person name="Morin E."/>
            <person name="Murat C."/>
            <person name="Riley R."/>
            <person name="Ohm R."/>
            <person name="Sun H."/>
            <person name="Tunlid A."/>
            <person name="Henrissat B."/>
            <person name="Grigoriev I.V."/>
            <person name="Hibbett D.S."/>
            <person name="Martin F."/>
        </authorList>
    </citation>
    <scope>NUCLEOTIDE SEQUENCE [LARGE SCALE GENOMIC DNA]</scope>
    <source>
        <strain evidence="2 3">SS14</strain>
    </source>
</reference>
<gene>
    <name evidence="2" type="ORF">M422DRAFT_252903</name>
</gene>
<protein>
    <submittedName>
        <fullName evidence="2">Uncharacterized protein</fullName>
    </submittedName>
</protein>
<feature type="region of interest" description="Disordered" evidence="1">
    <location>
        <begin position="100"/>
        <end position="136"/>
    </location>
</feature>
<feature type="compositionally biased region" description="Basic and acidic residues" evidence="1">
    <location>
        <begin position="109"/>
        <end position="123"/>
    </location>
</feature>
<accession>A0A0C9VNP4</accession>
<name>A0A0C9VNP4_SPHS4</name>
<dbReference type="Proteomes" id="UP000054279">
    <property type="component" value="Unassembled WGS sequence"/>
</dbReference>
<evidence type="ECO:0000256" key="1">
    <source>
        <dbReference type="SAM" id="MobiDB-lite"/>
    </source>
</evidence>
<sequence>MTNLMSRRIWKHQQVVHPRASFSPRALLSDGSGITQARHTAHFHTPNISHQSSQISFENDEWENWLASESAVYTNWRFKKEIPQAKSNHKQVYEWKRLYEGNHAGSPRNHQDDNVSPKREERQATVLRSDVLTVDS</sequence>
<keyword evidence="3" id="KW-1185">Reference proteome</keyword>
<proteinExistence type="predicted"/>
<dbReference type="HOGENOM" id="CLU_1876746_0_0_1"/>
<evidence type="ECO:0000313" key="2">
    <source>
        <dbReference type="EMBL" id="KIJ43662.1"/>
    </source>
</evidence>